<dbReference type="OrthoDB" id="340227at2759"/>
<evidence type="ECO:0000313" key="4">
    <source>
        <dbReference type="WBParaSite" id="TTAC_0000369701-mRNA-1"/>
    </source>
</evidence>
<dbReference type="AlphaFoldDB" id="A0A0R3WSF7"/>
<dbReference type="EMBL" id="UYWX01002862">
    <property type="protein sequence ID" value="VDM23147.1"/>
    <property type="molecule type" value="Genomic_DNA"/>
</dbReference>
<organism evidence="4">
    <name type="scientific">Hydatigena taeniaeformis</name>
    <name type="common">Feline tapeworm</name>
    <name type="synonym">Taenia taeniaeformis</name>
    <dbReference type="NCBI Taxonomy" id="6205"/>
    <lineage>
        <taxon>Eukaryota</taxon>
        <taxon>Metazoa</taxon>
        <taxon>Spiralia</taxon>
        <taxon>Lophotrochozoa</taxon>
        <taxon>Platyhelminthes</taxon>
        <taxon>Cestoda</taxon>
        <taxon>Eucestoda</taxon>
        <taxon>Cyclophyllidea</taxon>
        <taxon>Taeniidae</taxon>
        <taxon>Hydatigera</taxon>
    </lineage>
</organism>
<name>A0A0R3WSF7_HYDTA</name>
<feature type="compositionally biased region" description="Low complexity" evidence="1">
    <location>
        <begin position="239"/>
        <end position="251"/>
    </location>
</feature>
<keyword evidence="3" id="KW-1185">Reference proteome</keyword>
<evidence type="ECO:0000313" key="3">
    <source>
        <dbReference type="Proteomes" id="UP000274429"/>
    </source>
</evidence>
<feature type="compositionally biased region" description="Polar residues" evidence="1">
    <location>
        <begin position="275"/>
        <end position="291"/>
    </location>
</feature>
<dbReference type="GO" id="GO:0000339">
    <property type="term" value="F:RNA cap binding"/>
    <property type="evidence" value="ECO:0007669"/>
    <property type="project" value="InterPro"/>
</dbReference>
<dbReference type="InterPro" id="IPR006607">
    <property type="entry name" value="DM15"/>
</dbReference>
<dbReference type="Pfam" id="PF21071">
    <property type="entry name" value="LARP1_HEAT"/>
    <property type="match status" value="1"/>
</dbReference>
<proteinExistence type="predicted"/>
<feature type="compositionally biased region" description="Basic and acidic residues" evidence="1">
    <location>
        <begin position="254"/>
        <end position="271"/>
    </location>
</feature>
<gene>
    <name evidence="2" type="ORF">TTAC_LOCUS3682</name>
</gene>
<dbReference type="SMART" id="SM00684">
    <property type="entry name" value="DM15"/>
    <property type="match status" value="3"/>
</dbReference>
<dbReference type="STRING" id="6205.A0A0R3WSF7"/>
<dbReference type="Proteomes" id="UP000274429">
    <property type="component" value="Unassembled WGS sequence"/>
</dbReference>
<reference evidence="2 3" key="2">
    <citation type="submission" date="2018-11" db="EMBL/GenBank/DDBJ databases">
        <authorList>
            <consortium name="Pathogen Informatics"/>
        </authorList>
    </citation>
    <scope>NUCLEOTIDE SEQUENCE [LARGE SCALE GENOMIC DNA]</scope>
</reference>
<dbReference type="WBParaSite" id="TTAC_0000369701-mRNA-1">
    <property type="protein sequence ID" value="TTAC_0000369701-mRNA-1"/>
    <property type="gene ID" value="TTAC_0000369701"/>
</dbReference>
<evidence type="ECO:0000313" key="2">
    <source>
        <dbReference type="EMBL" id="VDM23147.1"/>
    </source>
</evidence>
<reference evidence="4" key="1">
    <citation type="submission" date="2017-02" db="UniProtKB">
        <authorList>
            <consortium name="WormBaseParasite"/>
        </authorList>
    </citation>
    <scope>IDENTIFICATION</scope>
</reference>
<dbReference type="GO" id="GO:0048255">
    <property type="term" value="P:mRNA stabilization"/>
    <property type="evidence" value="ECO:0007669"/>
    <property type="project" value="InterPro"/>
</dbReference>
<accession>A0A0R3WSF7</accession>
<sequence>MYFLTVSGTSVPSGNRDPFIEHPSQQLLRQRGFTFHRYNKFRAACLRDRELYGKGKSQEMNTLYRFWSFFLRVNFNRTMYREFRRYSTEDALYGSRYGIECLFRFYSYGLELRFRQDLFNDFQEETLKDYESRHLYGLEKFWAYLHYSKNRVDVNPKLSQILEKYKTLEDFRVNFQPPDGFFVARSRRRTQSETLTTGNALVLTPELLTHRLSGLPAGGSSKESSSESEPEETNKTREIVTVPTATAAAIAKPNSEKLESLQAEEQSKSVEESNSEAQTHSRSKNAHLSQNVKKKPHTLNKSMTPAKSQLKEQKF</sequence>
<protein>
    <submittedName>
        <fullName evidence="4">La-related protein 1B</fullName>
    </submittedName>
</protein>
<evidence type="ECO:0000256" key="1">
    <source>
        <dbReference type="SAM" id="MobiDB-lite"/>
    </source>
</evidence>
<feature type="region of interest" description="Disordered" evidence="1">
    <location>
        <begin position="212"/>
        <end position="315"/>
    </location>
</feature>